<accession>A0AAP3SHE9</accession>
<dbReference type="AlphaFoldDB" id="A0AAP3SHE9"/>
<dbReference type="RefSeq" id="WP_195601255.1">
    <property type="nucleotide sequence ID" value="NZ_JADNKL010000039.1"/>
</dbReference>
<evidence type="ECO:0000313" key="2">
    <source>
        <dbReference type="Proteomes" id="UP001217776"/>
    </source>
</evidence>
<proteinExistence type="predicted"/>
<evidence type="ECO:0000313" key="1">
    <source>
        <dbReference type="EMBL" id="MDC2238105.1"/>
    </source>
</evidence>
<reference evidence="1" key="1">
    <citation type="submission" date="2022-10" db="EMBL/GenBank/DDBJ databases">
        <title>Human gut microbiome strain richness.</title>
        <authorList>
            <person name="Chen-Liaw A."/>
        </authorList>
    </citation>
    <scope>NUCLEOTIDE SEQUENCE</scope>
    <source>
        <strain evidence="1">1001283st1_A3_1001283B150304_161114</strain>
    </source>
</reference>
<protein>
    <recommendedName>
        <fullName evidence="3">Lipoprotein</fullName>
    </recommendedName>
</protein>
<dbReference type="PROSITE" id="PS51257">
    <property type="entry name" value="PROKAR_LIPOPROTEIN"/>
    <property type="match status" value="1"/>
</dbReference>
<dbReference type="EMBL" id="JAQNVG010000042">
    <property type="protein sequence ID" value="MDC2238105.1"/>
    <property type="molecule type" value="Genomic_DNA"/>
</dbReference>
<comment type="caution">
    <text evidence="1">The sequence shown here is derived from an EMBL/GenBank/DDBJ whole genome shotgun (WGS) entry which is preliminary data.</text>
</comment>
<name>A0AAP3SHE9_BACT4</name>
<sequence length="56" mass="6293">MKKNVIILIVFGLPILFACKDDTFINEQIENSQPNTSKVILDSRGRKLNCVSEGNK</sequence>
<organism evidence="1 2">
    <name type="scientific">Bacteroides thetaiotaomicron</name>
    <dbReference type="NCBI Taxonomy" id="818"/>
    <lineage>
        <taxon>Bacteria</taxon>
        <taxon>Pseudomonadati</taxon>
        <taxon>Bacteroidota</taxon>
        <taxon>Bacteroidia</taxon>
        <taxon>Bacteroidales</taxon>
        <taxon>Bacteroidaceae</taxon>
        <taxon>Bacteroides</taxon>
    </lineage>
</organism>
<evidence type="ECO:0008006" key="3">
    <source>
        <dbReference type="Google" id="ProtNLM"/>
    </source>
</evidence>
<gene>
    <name evidence="1" type="ORF">PO127_20390</name>
</gene>
<dbReference type="Proteomes" id="UP001217776">
    <property type="component" value="Unassembled WGS sequence"/>
</dbReference>